<organism evidence="1">
    <name type="scientific">Anguilla anguilla</name>
    <name type="common">European freshwater eel</name>
    <name type="synonym">Muraena anguilla</name>
    <dbReference type="NCBI Taxonomy" id="7936"/>
    <lineage>
        <taxon>Eukaryota</taxon>
        <taxon>Metazoa</taxon>
        <taxon>Chordata</taxon>
        <taxon>Craniata</taxon>
        <taxon>Vertebrata</taxon>
        <taxon>Euteleostomi</taxon>
        <taxon>Actinopterygii</taxon>
        <taxon>Neopterygii</taxon>
        <taxon>Teleostei</taxon>
        <taxon>Anguilliformes</taxon>
        <taxon>Anguillidae</taxon>
        <taxon>Anguilla</taxon>
    </lineage>
</organism>
<dbReference type="EMBL" id="GBXM01071558">
    <property type="protein sequence ID" value="JAH37019.1"/>
    <property type="molecule type" value="Transcribed_RNA"/>
</dbReference>
<dbReference type="AlphaFoldDB" id="A0A0E9S6G3"/>
<accession>A0A0E9S6G3</accession>
<reference evidence="1" key="2">
    <citation type="journal article" date="2015" name="Fish Shellfish Immunol.">
        <title>Early steps in the European eel (Anguilla anguilla)-Vibrio vulnificus interaction in the gills: Role of the RtxA13 toxin.</title>
        <authorList>
            <person name="Callol A."/>
            <person name="Pajuelo D."/>
            <person name="Ebbesson L."/>
            <person name="Teles M."/>
            <person name="MacKenzie S."/>
            <person name="Amaro C."/>
        </authorList>
    </citation>
    <scope>NUCLEOTIDE SEQUENCE</scope>
</reference>
<proteinExistence type="predicted"/>
<reference evidence="1" key="1">
    <citation type="submission" date="2014-11" db="EMBL/GenBank/DDBJ databases">
        <authorList>
            <person name="Amaro Gonzalez C."/>
        </authorList>
    </citation>
    <scope>NUCLEOTIDE SEQUENCE</scope>
</reference>
<protein>
    <submittedName>
        <fullName evidence="1">Uncharacterized protein</fullName>
    </submittedName>
</protein>
<evidence type="ECO:0000313" key="1">
    <source>
        <dbReference type="EMBL" id="JAH37019.1"/>
    </source>
</evidence>
<sequence>MAYQRCQSTLTKGYVLQHRILKQAKSPYHHM</sequence>
<name>A0A0E9S6G3_ANGAN</name>